<dbReference type="GO" id="GO:0016853">
    <property type="term" value="F:isomerase activity"/>
    <property type="evidence" value="ECO:0007669"/>
    <property type="project" value="InterPro"/>
</dbReference>
<sequence length="420" mass="46340">MSDKLVPQPLGIEPSFGFGDRLGSATAGHLTALNEAGGPIRGIFAQQSIREMTRTNRTAEQVMQCAVEALQSDSYALPWGADADHLKTPEDVQRTMAAGFVFFTLDPSGDVDQQADSYDEATLQGKFATAREWAPWYDAYLGQTIHLDSGPLEFEANTLQRAAVKYGKAILSAIKLAKFVESEALRLGRPFELELSVDETDQPTTAAEHYLIADQFRQAGVKLVSLAPRFIGDFEKGVDFKGELAALEESLAVHAEIAERMGPYKLSLHSGSDKLTMYPALARATQGRFHVKTAGTSYLEALRVAAHKDPAFFREVVDFSRNHFDEDKATYHVSAEVATLPPSAELDDTKLEQVYLERWCDVPAGRGFVEPGRQVLHCTFGSVVTDSKLGPQLTALLTEHADVYTEILREHFVRHLHALR</sequence>
<dbReference type="Proteomes" id="UP000315750">
    <property type="component" value="Chromosome"/>
</dbReference>
<evidence type="ECO:0000313" key="1">
    <source>
        <dbReference type="EMBL" id="QDU55892.1"/>
    </source>
</evidence>
<proteinExistence type="predicted"/>
<dbReference type="InterPro" id="IPR032586">
    <property type="entry name" value="UxaE"/>
</dbReference>
<evidence type="ECO:0000313" key="2">
    <source>
        <dbReference type="Proteomes" id="UP000315750"/>
    </source>
</evidence>
<keyword evidence="2" id="KW-1185">Reference proteome</keyword>
<gene>
    <name evidence="1" type="ORF">Pan181_20890</name>
</gene>
<organism evidence="1 2">
    <name type="scientific">Aeoliella mucimassa</name>
    <dbReference type="NCBI Taxonomy" id="2527972"/>
    <lineage>
        <taxon>Bacteria</taxon>
        <taxon>Pseudomonadati</taxon>
        <taxon>Planctomycetota</taxon>
        <taxon>Planctomycetia</taxon>
        <taxon>Pirellulales</taxon>
        <taxon>Lacipirellulaceae</taxon>
        <taxon>Aeoliella</taxon>
    </lineage>
</organism>
<dbReference type="Pfam" id="PF16257">
    <property type="entry name" value="UxaE"/>
    <property type="match status" value="1"/>
</dbReference>
<dbReference type="AlphaFoldDB" id="A0A518AME1"/>
<evidence type="ECO:0008006" key="3">
    <source>
        <dbReference type="Google" id="ProtNLM"/>
    </source>
</evidence>
<dbReference type="EMBL" id="CP036278">
    <property type="protein sequence ID" value="QDU55892.1"/>
    <property type="molecule type" value="Genomic_DNA"/>
</dbReference>
<protein>
    <recommendedName>
        <fullName evidence="3">Tagaturonate/fructuronate epimerase</fullName>
    </recommendedName>
</protein>
<reference evidence="1 2" key="1">
    <citation type="submission" date="2019-02" db="EMBL/GenBank/DDBJ databases">
        <title>Deep-cultivation of Planctomycetes and their phenomic and genomic characterization uncovers novel biology.</title>
        <authorList>
            <person name="Wiegand S."/>
            <person name="Jogler M."/>
            <person name="Boedeker C."/>
            <person name="Pinto D."/>
            <person name="Vollmers J."/>
            <person name="Rivas-Marin E."/>
            <person name="Kohn T."/>
            <person name="Peeters S.H."/>
            <person name="Heuer A."/>
            <person name="Rast P."/>
            <person name="Oberbeckmann S."/>
            <person name="Bunk B."/>
            <person name="Jeske O."/>
            <person name="Meyerdierks A."/>
            <person name="Storesund J.E."/>
            <person name="Kallscheuer N."/>
            <person name="Luecker S."/>
            <person name="Lage O.M."/>
            <person name="Pohl T."/>
            <person name="Merkel B.J."/>
            <person name="Hornburger P."/>
            <person name="Mueller R.-W."/>
            <person name="Bruemmer F."/>
            <person name="Labrenz M."/>
            <person name="Spormann A.M."/>
            <person name="Op den Camp H."/>
            <person name="Overmann J."/>
            <person name="Amann R."/>
            <person name="Jetten M.S.M."/>
            <person name="Mascher T."/>
            <person name="Medema M.H."/>
            <person name="Devos D.P."/>
            <person name="Kaster A.-K."/>
            <person name="Ovreas L."/>
            <person name="Rohde M."/>
            <person name="Galperin M.Y."/>
            <person name="Jogler C."/>
        </authorList>
    </citation>
    <scope>NUCLEOTIDE SEQUENCE [LARGE SCALE GENOMIC DNA]</scope>
    <source>
        <strain evidence="1 2">Pan181</strain>
    </source>
</reference>
<dbReference type="RefSeq" id="WP_145246683.1">
    <property type="nucleotide sequence ID" value="NZ_CP036278.1"/>
</dbReference>
<accession>A0A518AME1</accession>
<dbReference type="OrthoDB" id="9797992at2"/>
<dbReference type="KEGG" id="amuc:Pan181_20890"/>
<name>A0A518AME1_9BACT</name>